<dbReference type="EMBL" id="KB469301">
    <property type="protein sequence ID" value="EPQ55856.1"/>
    <property type="molecule type" value="Genomic_DNA"/>
</dbReference>
<accession>S7Q753</accession>
<keyword evidence="2" id="KW-1185">Reference proteome</keyword>
<organism evidence="1 2">
    <name type="scientific">Gloeophyllum trabeum (strain ATCC 11539 / FP-39264 / Madison 617)</name>
    <name type="common">Brown rot fungus</name>
    <dbReference type="NCBI Taxonomy" id="670483"/>
    <lineage>
        <taxon>Eukaryota</taxon>
        <taxon>Fungi</taxon>
        <taxon>Dikarya</taxon>
        <taxon>Basidiomycota</taxon>
        <taxon>Agaricomycotina</taxon>
        <taxon>Agaricomycetes</taxon>
        <taxon>Gloeophyllales</taxon>
        <taxon>Gloeophyllaceae</taxon>
        <taxon>Gloeophyllum</taxon>
    </lineage>
</organism>
<dbReference type="GeneID" id="19309489"/>
<name>S7Q753_GLOTA</name>
<evidence type="ECO:0000313" key="2">
    <source>
        <dbReference type="Proteomes" id="UP000030669"/>
    </source>
</evidence>
<evidence type="ECO:0000313" key="1">
    <source>
        <dbReference type="EMBL" id="EPQ55856.1"/>
    </source>
</evidence>
<dbReference type="AlphaFoldDB" id="S7Q753"/>
<protein>
    <submittedName>
        <fullName evidence="1">Uncharacterized protein</fullName>
    </submittedName>
</protein>
<dbReference type="RefSeq" id="XP_007865883.1">
    <property type="nucleotide sequence ID" value="XM_007867692.1"/>
</dbReference>
<reference evidence="1 2" key="1">
    <citation type="journal article" date="2012" name="Science">
        <title>The Paleozoic origin of enzymatic lignin decomposition reconstructed from 31 fungal genomes.</title>
        <authorList>
            <person name="Floudas D."/>
            <person name="Binder M."/>
            <person name="Riley R."/>
            <person name="Barry K."/>
            <person name="Blanchette R.A."/>
            <person name="Henrissat B."/>
            <person name="Martinez A.T."/>
            <person name="Otillar R."/>
            <person name="Spatafora J.W."/>
            <person name="Yadav J.S."/>
            <person name="Aerts A."/>
            <person name="Benoit I."/>
            <person name="Boyd A."/>
            <person name="Carlson A."/>
            <person name="Copeland A."/>
            <person name="Coutinho P.M."/>
            <person name="de Vries R.P."/>
            <person name="Ferreira P."/>
            <person name="Findley K."/>
            <person name="Foster B."/>
            <person name="Gaskell J."/>
            <person name="Glotzer D."/>
            <person name="Gorecki P."/>
            <person name="Heitman J."/>
            <person name="Hesse C."/>
            <person name="Hori C."/>
            <person name="Igarashi K."/>
            <person name="Jurgens J.A."/>
            <person name="Kallen N."/>
            <person name="Kersten P."/>
            <person name="Kohler A."/>
            <person name="Kuees U."/>
            <person name="Kumar T.K.A."/>
            <person name="Kuo A."/>
            <person name="LaButti K."/>
            <person name="Larrondo L.F."/>
            <person name="Lindquist E."/>
            <person name="Ling A."/>
            <person name="Lombard V."/>
            <person name="Lucas S."/>
            <person name="Lundell T."/>
            <person name="Martin R."/>
            <person name="McLaughlin D.J."/>
            <person name="Morgenstern I."/>
            <person name="Morin E."/>
            <person name="Murat C."/>
            <person name="Nagy L.G."/>
            <person name="Nolan M."/>
            <person name="Ohm R.A."/>
            <person name="Patyshakuliyeva A."/>
            <person name="Rokas A."/>
            <person name="Ruiz-Duenas F.J."/>
            <person name="Sabat G."/>
            <person name="Salamov A."/>
            <person name="Samejima M."/>
            <person name="Schmutz J."/>
            <person name="Slot J.C."/>
            <person name="St John F."/>
            <person name="Stenlid J."/>
            <person name="Sun H."/>
            <person name="Sun S."/>
            <person name="Syed K."/>
            <person name="Tsang A."/>
            <person name="Wiebenga A."/>
            <person name="Young D."/>
            <person name="Pisabarro A."/>
            <person name="Eastwood D.C."/>
            <person name="Martin F."/>
            <person name="Cullen D."/>
            <person name="Grigoriev I.V."/>
            <person name="Hibbett D.S."/>
        </authorList>
    </citation>
    <scope>NUCLEOTIDE SEQUENCE [LARGE SCALE GENOMIC DNA]</scope>
    <source>
        <strain evidence="1 2">ATCC 11539</strain>
    </source>
</reference>
<proteinExistence type="predicted"/>
<dbReference type="HOGENOM" id="CLU_093211_0_0_1"/>
<sequence length="218" mass="23566">MYLMGYIERVQPSLVARAACRTISSCGDCVANPTCAFDKTKFTCTVKSALVQQVTTTNACFLVQAMQKTQIQEFPATKTSTAGVIPSGVNKLFNDMQRHIFLGNPGDTTKGQHINTAWVPTNSGITKLIANDTSTHLAQYSFKSATASGIKTVWDNSRKDFYDQTDVRNIVPSRPGVLSVATPFNNNIWLTAVITGGDGTTCFPKSAHAVSQLLGYPC</sequence>
<dbReference type="KEGG" id="gtr:GLOTRDRAFT_93399"/>
<gene>
    <name evidence="1" type="ORF">GLOTRDRAFT_93399</name>
</gene>
<dbReference type="Proteomes" id="UP000030669">
    <property type="component" value="Unassembled WGS sequence"/>
</dbReference>